<feature type="non-terminal residue" evidence="2">
    <location>
        <position position="83"/>
    </location>
</feature>
<accession>A0A6J4QE84</accession>
<evidence type="ECO:0000256" key="1">
    <source>
        <dbReference type="SAM" id="MobiDB-lite"/>
    </source>
</evidence>
<reference evidence="2" key="1">
    <citation type="submission" date="2020-02" db="EMBL/GenBank/DDBJ databases">
        <authorList>
            <person name="Meier V. D."/>
        </authorList>
    </citation>
    <scope>NUCLEOTIDE SEQUENCE</scope>
    <source>
        <strain evidence="2">AVDCRST_MAG35</strain>
    </source>
</reference>
<protein>
    <submittedName>
        <fullName evidence="2">Protein translocase membrane subunit SecG</fullName>
    </submittedName>
</protein>
<gene>
    <name evidence="2" type="ORF">AVDCRST_MAG35-2872</name>
</gene>
<feature type="non-terminal residue" evidence="2">
    <location>
        <position position="1"/>
    </location>
</feature>
<feature type="region of interest" description="Disordered" evidence="1">
    <location>
        <begin position="1"/>
        <end position="83"/>
    </location>
</feature>
<feature type="compositionally biased region" description="Basic and acidic residues" evidence="1">
    <location>
        <begin position="66"/>
        <end position="83"/>
    </location>
</feature>
<dbReference type="EMBL" id="CADCUY010000562">
    <property type="protein sequence ID" value="CAA9435159.1"/>
    <property type="molecule type" value="Genomic_DNA"/>
</dbReference>
<evidence type="ECO:0000313" key="2">
    <source>
        <dbReference type="EMBL" id="CAA9435159.1"/>
    </source>
</evidence>
<dbReference type="AlphaFoldDB" id="A0A6J4QE84"/>
<sequence>DGSAHLPPGPAGPHRTVPDAADPAPQGPGRRDVGHVRGRDVLEHGELRRGRAQPQRGDRGRRRAVDRRGRAARRDRALRPQRL</sequence>
<proteinExistence type="predicted"/>
<organism evidence="2">
    <name type="scientific">uncultured Quadrisphaera sp</name>
    <dbReference type="NCBI Taxonomy" id="904978"/>
    <lineage>
        <taxon>Bacteria</taxon>
        <taxon>Bacillati</taxon>
        <taxon>Actinomycetota</taxon>
        <taxon>Actinomycetes</taxon>
        <taxon>Kineosporiales</taxon>
        <taxon>Kineosporiaceae</taxon>
        <taxon>Quadrisphaera</taxon>
        <taxon>environmental samples</taxon>
    </lineage>
</organism>
<feature type="compositionally biased region" description="Low complexity" evidence="1">
    <location>
        <begin position="18"/>
        <end position="28"/>
    </location>
</feature>
<feature type="compositionally biased region" description="Basic and acidic residues" evidence="1">
    <location>
        <begin position="29"/>
        <end position="49"/>
    </location>
</feature>
<name>A0A6J4QE84_9ACTN</name>